<dbReference type="PRINTS" id="PR00834">
    <property type="entry name" value="PROTEASES2C"/>
</dbReference>
<feature type="domain" description="PDZ" evidence="18">
    <location>
        <begin position="412"/>
        <end position="494"/>
    </location>
</feature>
<dbReference type="InterPro" id="IPR009003">
    <property type="entry name" value="Peptidase_S1_PA"/>
</dbReference>
<evidence type="ECO:0000256" key="17">
    <source>
        <dbReference type="SAM" id="SignalP"/>
    </source>
</evidence>
<evidence type="ECO:0000256" key="8">
    <source>
        <dbReference type="ARBA" id="ARBA00022737"/>
    </source>
</evidence>
<comment type="catalytic activity">
    <reaction evidence="1">
        <text>Acts on substrates that are at least partially unfolded. The cleavage site P1 residue is normally between a pair of hydrophobic residues, such as Val-|-Val.</text>
        <dbReference type="EC" id="3.4.21.107"/>
    </reaction>
</comment>
<evidence type="ECO:0000313" key="19">
    <source>
        <dbReference type="EMBL" id="KTQ85330.1"/>
    </source>
</evidence>
<keyword evidence="11" id="KW-0720">Serine protease</keyword>
<sequence length="507" mass="52266">MTHTITTKTKRRLSAAVLAAGVAGLAFSGGVIANTTPSYAQAVQVNPAGQSAGFADVVEKVSPAVVSVRVKEKIEDAADRGDAQQGSPFENLPEGHPLRRFFEFGNPNGGPGAPGQRAPRRAPREGMAQGSGFFISDDGYIVTNNHVVEGGTNYTIVLNDGTEYQAKLVGADKRTDLALLKVDAPNTKFTYVGWADDSKVRVGDWVVAVGNPFGLGGSVTSGIVSARGRDIGAGPYDDFLQIDAPVNRGNSGGPAFNLQGQVIGINTAIFSPSGGSVGIGFAIPASTAQSVIQSLRENGNVQRGWLGVQIAPVTKDIAEALGLANTHGAIVTLPDNETPATKAGIRTGDVITAVNGETVASPRELARRVAEFKPGASIDVTVWRDNAAKQIKVQLGNLASLDEASNTSGSGGVPVNPSSLRGYGLTLTPSDDGQGVVVTEVDPDSEAASRGVSAGDTIVAVNGTQVKSQRDVETAIKSASTSGRKAALFQLRNGDQNRFVALPISGS</sequence>
<dbReference type="RefSeq" id="WP_058636481.1">
    <property type="nucleotide sequence ID" value="NZ_LDPZ01000061.1"/>
</dbReference>
<dbReference type="Gene3D" id="2.40.10.120">
    <property type="match status" value="1"/>
</dbReference>
<dbReference type="OrthoDB" id="9758917at2"/>
<dbReference type="PANTHER" id="PTHR22939">
    <property type="entry name" value="SERINE PROTEASE FAMILY S1C HTRA-RELATED"/>
    <property type="match status" value="1"/>
</dbReference>
<evidence type="ECO:0000259" key="18">
    <source>
        <dbReference type="PROSITE" id="PS50106"/>
    </source>
</evidence>
<keyword evidence="9" id="KW-0574">Periplasm</keyword>
<dbReference type="Proteomes" id="UP000078272">
    <property type="component" value="Unassembled WGS sequence"/>
</dbReference>
<protein>
    <recommendedName>
        <fullName evidence="5">Probable periplasmic serine endoprotease DegP-like</fullName>
        <ecNumber evidence="4">3.4.21.107</ecNumber>
    </recommendedName>
    <alternativeName>
        <fullName evidence="13">Protease Do</fullName>
    </alternativeName>
</protein>
<feature type="binding site" evidence="15">
    <location>
        <position position="176"/>
    </location>
    <ligand>
        <name>substrate</name>
    </ligand>
</feature>
<evidence type="ECO:0000256" key="14">
    <source>
        <dbReference type="PIRSR" id="PIRSR611782-1"/>
    </source>
</evidence>
<feature type="active site" description="Charge relay system" evidence="14">
    <location>
        <position position="176"/>
    </location>
</feature>
<keyword evidence="6 19" id="KW-0645">Protease</keyword>
<comment type="subcellular location">
    <subcellularLocation>
        <location evidence="2">Periplasm</location>
    </subcellularLocation>
</comment>
<feature type="active site" description="Charge relay system" evidence="14">
    <location>
        <position position="146"/>
    </location>
</feature>
<evidence type="ECO:0000256" key="16">
    <source>
        <dbReference type="SAM" id="MobiDB-lite"/>
    </source>
</evidence>
<evidence type="ECO:0000256" key="1">
    <source>
        <dbReference type="ARBA" id="ARBA00001772"/>
    </source>
</evidence>
<dbReference type="GO" id="GO:0006508">
    <property type="term" value="P:proteolysis"/>
    <property type="evidence" value="ECO:0007669"/>
    <property type="project" value="UniProtKB-KW"/>
</dbReference>
<dbReference type="EMBL" id="LDPZ01000061">
    <property type="protein sequence ID" value="KTQ85330.1"/>
    <property type="molecule type" value="Genomic_DNA"/>
</dbReference>
<dbReference type="FunFam" id="2.40.10.120:FF:000007">
    <property type="entry name" value="Periplasmic serine endoprotease DegP-like"/>
    <property type="match status" value="1"/>
</dbReference>
<dbReference type="Pfam" id="PF13180">
    <property type="entry name" value="PDZ_2"/>
    <property type="match status" value="2"/>
</dbReference>
<evidence type="ECO:0000256" key="3">
    <source>
        <dbReference type="ARBA" id="ARBA00010541"/>
    </source>
</evidence>
<feature type="binding site" evidence="15">
    <location>
        <position position="146"/>
    </location>
    <ligand>
        <name>substrate</name>
    </ligand>
</feature>
<evidence type="ECO:0000256" key="9">
    <source>
        <dbReference type="ARBA" id="ARBA00022764"/>
    </source>
</evidence>
<feature type="signal peptide" evidence="17">
    <location>
        <begin position="1"/>
        <end position="33"/>
    </location>
</feature>
<dbReference type="NCBIfam" id="TIGR02037">
    <property type="entry name" value="degP_htrA_DO"/>
    <property type="match status" value="1"/>
</dbReference>
<reference evidence="19 20" key="1">
    <citation type="journal article" date="2016" name="Front. Microbiol.">
        <title>Genomic Resource of Rice Seed Associated Bacteria.</title>
        <authorList>
            <person name="Midha S."/>
            <person name="Bansal K."/>
            <person name="Sharma S."/>
            <person name="Kumar N."/>
            <person name="Patil P.P."/>
            <person name="Chaudhry V."/>
            <person name="Patil P.B."/>
        </authorList>
    </citation>
    <scope>NUCLEOTIDE SEQUENCE [LARGE SCALE GENOMIC DNA]</scope>
    <source>
        <strain evidence="19 20">NS226</strain>
    </source>
</reference>
<dbReference type="PROSITE" id="PS50106">
    <property type="entry name" value="PDZ"/>
    <property type="match status" value="2"/>
</dbReference>
<dbReference type="SUPFAM" id="SSF50494">
    <property type="entry name" value="Trypsin-like serine proteases"/>
    <property type="match status" value="1"/>
</dbReference>
<feature type="active site" description="Charge relay system" evidence="14">
    <location>
        <position position="251"/>
    </location>
</feature>
<evidence type="ECO:0000256" key="10">
    <source>
        <dbReference type="ARBA" id="ARBA00022801"/>
    </source>
</evidence>
<evidence type="ECO:0000256" key="7">
    <source>
        <dbReference type="ARBA" id="ARBA00022729"/>
    </source>
</evidence>
<feature type="region of interest" description="Disordered" evidence="16">
    <location>
        <begin position="76"/>
        <end position="129"/>
    </location>
</feature>
<comment type="similarity">
    <text evidence="3">Belongs to the peptidase S1C family.</text>
</comment>
<feature type="region of interest" description="Disordered" evidence="16">
    <location>
        <begin position="404"/>
        <end position="433"/>
    </location>
</feature>
<dbReference type="GO" id="GO:0004252">
    <property type="term" value="F:serine-type endopeptidase activity"/>
    <property type="evidence" value="ECO:0007669"/>
    <property type="project" value="InterPro"/>
</dbReference>
<dbReference type="Gene3D" id="2.30.42.10">
    <property type="match status" value="2"/>
</dbReference>
<evidence type="ECO:0000256" key="15">
    <source>
        <dbReference type="PIRSR" id="PIRSR611782-2"/>
    </source>
</evidence>
<keyword evidence="8" id="KW-0677">Repeat</keyword>
<dbReference type="EC" id="3.4.21.107" evidence="4"/>
<name>A0A175R321_9HYPH</name>
<organism evidence="19 20">
    <name type="scientific">Aureimonas ureilytica</name>
    <dbReference type="NCBI Taxonomy" id="401562"/>
    <lineage>
        <taxon>Bacteria</taxon>
        <taxon>Pseudomonadati</taxon>
        <taxon>Pseudomonadota</taxon>
        <taxon>Alphaproteobacteria</taxon>
        <taxon>Hyphomicrobiales</taxon>
        <taxon>Aurantimonadaceae</taxon>
        <taxon>Aureimonas</taxon>
    </lineage>
</organism>
<accession>A0A175R321</accession>
<evidence type="ECO:0000313" key="20">
    <source>
        <dbReference type="Proteomes" id="UP000078272"/>
    </source>
</evidence>
<evidence type="ECO:0000256" key="11">
    <source>
        <dbReference type="ARBA" id="ARBA00022825"/>
    </source>
</evidence>
<dbReference type="InterPro" id="IPR036034">
    <property type="entry name" value="PDZ_sf"/>
</dbReference>
<feature type="domain" description="PDZ" evidence="18">
    <location>
        <begin position="291"/>
        <end position="359"/>
    </location>
</feature>
<dbReference type="InterPro" id="IPR011782">
    <property type="entry name" value="Pept_S1C_Do"/>
</dbReference>
<dbReference type="AlphaFoldDB" id="A0A175R321"/>
<evidence type="ECO:0000256" key="4">
    <source>
        <dbReference type="ARBA" id="ARBA00013035"/>
    </source>
</evidence>
<comment type="caution">
    <text evidence="19">The sequence shown here is derived from an EMBL/GenBank/DDBJ whole genome shotgun (WGS) entry which is preliminary data.</text>
</comment>
<dbReference type="InterPro" id="IPR001940">
    <property type="entry name" value="Peptidase_S1C"/>
</dbReference>
<dbReference type="Pfam" id="PF13365">
    <property type="entry name" value="Trypsin_2"/>
    <property type="match status" value="1"/>
</dbReference>
<keyword evidence="10" id="KW-0378">Hydrolase</keyword>
<evidence type="ECO:0000256" key="2">
    <source>
        <dbReference type="ARBA" id="ARBA00004418"/>
    </source>
</evidence>
<keyword evidence="7 17" id="KW-0732">Signal</keyword>
<dbReference type="SUPFAM" id="SSF50156">
    <property type="entry name" value="PDZ domain-like"/>
    <property type="match status" value="2"/>
</dbReference>
<evidence type="ECO:0000256" key="6">
    <source>
        <dbReference type="ARBA" id="ARBA00022670"/>
    </source>
</evidence>
<dbReference type="GO" id="GO:0042597">
    <property type="term" value="C:periplasmic space"/>
    <property type="evidence" value="ECO:0007669"/>
    <property type="project" value="UniProtKB-SubCell"/>
</dbReference>
<dbReference type="SMART" id="SM00228">
    <property type="entry name" value="PDZ"/>
    <property type="match status" value="2"/>
</dbReference>
<dbReference type="CDD" id="cd10839">
    <property type="entry name" value="cpPDZ1_DegP-like"/>
    <property type="match status" value="1"/>
</dbReference>
<feature type="chain" id="PRO_5038729170" description="Probable periplasmic serine endoprotease DegP-like" evidence="17">
    <location>
        <begin position="34"/>
        <end position="507"/>
    </location>
</feature>
<evidence type="ECO:0000256" key="13">
    <source>
        <dbReference type="ARBA" id="ARBA00032850"/>
    </source>
</evidence>
<evidence type="ECO:0000256" key="5">
    <source>
        <dbReference type="ARBA" id="ARBA00013958"/>
    </source>
</evidence>
<evidence type="ECO:0000256" key="12">
    <source>
        <dbReference type="ARBA" id="ARBA00023016"/>
    </source>
</evidence>
<feature type="binding site" evidence="15">
    <location>
        <begin position="249"/>
        <end position="251"/>
    </location>
    <ligand>
        <name>substrate</name>
    </ligand>
</feature>
<proteinExistence type="inferred from homology"/>
<keyword evidence="12" id="KW-0346">Stress response</keyword>
<dbReference type="PANTHER" id="PTHR22939:SF130">
    <property type="entry name" value="PERIPLASMIC SERINE ENDOPROTEASE DEGP-LIKE-RELATED"/>
    <property type="match status" value="1"/>
</dbReference>
<gene>
    <name evidence="19" type="ORF">NS226_20095</name>
</gene>
<dbReference type="PATRIC" id="fig|401562.3.peg.4442"/>
<dbReference type="STRING" id="401562.NS365_12945"/>
<dbReference type="InterPro" id="IPR001478">
    <property type="entry name" value="PDZ"/>
</dbReference>